<keyword evidence="6 9" id="KW-0731">Sigma factor</keyword>
<dbReference type="InterPro" id="IPR000394">
    <property type="entry name" value="RNA_pol_sigma_54"/>
</dbReference>
<evidence type="ECO:0000313" key="14">
    <source>
        <dbReference type="Proteomes" id="UP001265700"/>
    </source>
</evidence>
<comment type="similarity">
    <text evidence="1 9">Belongs to the sigma-54 factor family.</text>
</comment>
<dbReference type="InterPro" id="IPR007634">
    <property type="entry name" value="RNA_pol_sigma_54_DNA-bd"/>
</dbReference>
<evidence type="ECO:0000256" key="9">
    <source>
        <dbReference type="PIRNR" id="PIRNR000774"/>
    </source>
</evidence>
<evidence type="ECO:0000256" key="5">
    <source>
        <dbReference type="ARBA" id="ARBA00023015"/>
    </source>
</evidence>
<dbReference type="PROSITE" id="PS00717">
    <property type="entry name" value="SIGMA54_1"/>
    <property type="match status" value="1"/>
</dbReference>
<dbReference type="NCBIfam" id="TIGR02395">
    <property type="entry name" value="rpoN_sigma"/>
    <property type="match status" value="1"/>
</dbReference>
<feature type="compositionally biased region" description="Basic and acidic residues" evidence="10">
    <location>
        <begin position="92"/>
        <end position="101"/>
    </location>
</feature>
<dbReference type="PROSITE" id="PS50044">
    <property type="entry name" value="SIGMA54_3"/>
    <property type="match status" value="1"/>
</dbReference>
<dbReference type="PROSITE" id="PS00718">
    <property type="entry name" value="SIGMA54_2"/>
    <property type="match status" value="1"/>
</dbReference>
<evidence type="ECO:0000313" key="13">
    <source>
        <dbReference type="EMBL" id="MDR7149686.1"/>
    </source>
</evidence>
<organism evidence="13 14">
    <name type="scientific">Hydrogenophaga palleronii</name>
    <dbReference type="NCBI Taxonomy" id="65655"/>
    <lineage>
        <taxon>Bacteria</taxon>
        <taxon>Pseudomonadati</taxon>
        <taxon>Pseudomonadota</taxon>
        <taxon>Betaproteobacteria</taxon>
        <taxon>Burkholderiales</taxon>
        <taxon>Comamonadaceae</taxon>
        <taxon>Hydrogenophaga</taxon>
    </lineage>
</organism>
<evidence type="ECO:0000256" key="7">
    <source>
        <dbReference type="ARBA" id="ARBA00023125"/>
    </source>
</evidence>
<evidence type="ECO:0000256" key="4">
    <source>
        <dbReference type="ARBA" id="ARBA00022695"/>
    </source>
</evidence>
<dbReference type="Pfam" id="PF04963">
    <property type="entry name" value="Sigma54_CBD"/>
    <property type="match status" value="1"/>
</dbReference>
<evidence type="ECO:0000259" key="11">
    <source>
        <dbReference type="Pfam" id="PF04552"/>
    </source>
</evidence>
<comment type="function">
    <text evidence="9">Sigma factors are initiation factors that promote the attachment of RNA polymerase to specific initiation sites and are then released.</text>
</comment>
<comment type="caution">
    <text evidence="13">The sequence shown here is derived from an EMBL/GenBank/DDBJ whole genome shotgun (WGS) entry which is preliminary data.</text>
</comment>
<evidence type="ECO:0000256" key="6">
    <source>
        <dbReference type="ARBA" id="ARBA00023082"/>
    </source>
</evidence>
<sequence length="553" mass="60936">MKQGLSLRVSQHLALTPQLQQSIRLLQLSTLEMAQEVEQMLDENPFLERTEEIAEREAFGLEQADAPVSAGEQIADASLPGDEPLAVGPVEHERASMDRDGSISTDTPQSEEVESRIDGASPLEESWEGDGSVDIAPDDGEWGGEAPARNSGVSDGDETASAADLARANVSLQDHLHDQARCLRLSDEDRAALYFLIESLSDDGYLEESLSDLAAAWLRMGVPAGDGDSPGADMQSSLEDREALEQRLATALHWLQHMEPAGVGARDLAECLRLQIMELRNTPEARAALAICNQPLELIAKRDVKRLCTLCGLDEDIVRAAMALIARLEPKPGRQFVDLERNLVVPDVIVSRAGRGFKVILNPDVMPRLRVHDVYANAMRQNRGGRDNGGEAGHAAMQQRLQEARWFIKNIQQRFDTILRVSSAIVERQRNFFMHGELAMRPLVLREIADELGLHESTISRVTTAKYMATPFGTYELKYFFGSSLGTETGGNASSTAVRALLKQFIASETPAKPLSDNQLSDLLREQGIECARRTVAKYREALRIAPANLRKR</sequence>
<dbReference type="InterPro" id="IPR007046">
    <property type="entry name" value="RNA_pol_sigma_54_core-bd"/>
</dbReference>
<dbReference type="PRINTS" id="PR00045">
    <property type="entry name" value="SIGMA54FCT"/>
</dbReference>
<protein>
    <recommendedName>
        <fullName evidence="9">RNA polymerase sigma-54 factor</fullName>
    </recommendedName>
</protein>
<accession>A0ABU1WL08</accession>
<evidence type="ECO:0000256" key="8">
    <source>
        <dbReference type="ARBA" id="ARBA00023163"/>
    </source>
</evidence>
<keyword evidence="3 9" id="KW-0808">Transferase</keyword>
<feature type="domain" description="RNA polymerase sigma factor 54 core-binding" evidence="12">
    <location>
        <begin position="165"/>
        <end position="375"/>
    </location>
</feature>
<keyword evidence="4 9" id="KW-0548">Nucleotidyltransferase</keyword>
<evidence type="ECO:0000256" key="3">
    <source>
        <dbReference type="ARBA" id="ARBA00022679"/>
    </source>
</evidence>
<feature type="region of interest" description="Disordered" evidence="10">
    <location>
        <begin position="92"/>
        <end position="161"/>
    </location>
</feature>
<proteinExistence type="inferred from homology"/>
<evidence type="ECO:0000256" key="1">
    <source>
        <dbReference type="ARBA" id="ARBA00008798"/>
    </source>
</evidence>
<dbReference type="PANTHER" id="PTHR32248">
    <property type="entry name" value="RNA POLYMERASE SIGMA-54 FACTOR"/>
    <property type="match status" value="1"/>
</dbReference>
<dbReference type="EMBL" id="JAVDWU010000003">
    <property type="protein sequence ID" value="MDR7149686.1"/>
    <property type="molecule type" value="Genomic_DNA"/>
</dbReference>
<keyword evidence="2 9" id="KW-0240">DNA-directed RNA polymerase</keyword>
<gene>
    <name evidence="13" type="ORF">J2W49_001641</name>
</gene>
<keyword evidence="7 9" id="KW-0238">DNA-binding</keyword>
<dbReference type="PIRSF" id="PIRSF000774">
    <property type="entry name" value="RpoN"/>
    <property type="match status" value="1"/>
</dbReference>
<dbReference type="PANTHER" id="PTHR32248:SF4">
    <property type="entry name" value="RNA POLYMERASE SIGMA-54 FACTOR"/>
    <property type="match status" value="1"/>
</dbReference>
<evidence type="ECO:0000256" key="10">
    <source>
        <dbReference type="SAM" id="MobiDB-lite"/>
    </source>
</evidence>
<evidence type="ECO:0000259" key="12">
    <source>
        <dbReference type="Pfam" id="PF04963"/>
    </source>
</evidence>
<dbReference type="Pfam" id="PF00309">
    <property type="entry name" value="Sigma54_AID"/>
    <property type="match status" value="1"/>
</dbReference>
<keyword evidence="14" id="KW-1185">Reference proteome</keyword>
<feature type="domain" description="RNA polymerase sigma factor 54 DNA-binding" evidence="11">
    <location>
        <begin position="396"/>
        <end position="553"/>
    </location>
</feature>
<dbReference type="InterPro" id="IPR038709">
    <property type="entry name" value="RpoN_core-bd_sf"/>
</dbReference>
<dbReference type="Proteomes" id="UP001265700">
    <property type="component" value="Unassembled WGS sequence"/>
</dbReference>
<dbReference type="Gene3D" id="1.10.10.60">
    <property type="entry name" value="Homeodomain-like"/>
    <property type="match status" value="1"/>
</dbReference>
<dbReference type="Gene3D" id="1.10.10.1330">
    <property type="entry name" value="RNA polymerase sigma-54 factor, core-binding domain"/>
    <property type="match status" value="1"/>
</dbReference>
<keyword evidence="8 9" id="KW-0804">Transcription</keyword>
<evidence type="ECO:0000256" key="2">
    <source>
        <dbReference type="ARBA" id="ARBA00022478"/>
    </source>
</evidence>
<dbReference type="Pfam" id="PF04552">
    <property type="entry name" value="Sigma54_DBD"/>
    <property type="match status" value="1"/>
</dbReference>
<dbReference type="RefSeq" id="WP_310314144.1">
    <property type="nucleotide sequence ID" value="NZ_JAVDWU010000003.1"/>
</dbReference>
<reference evidence="13 14" key="1">
    <citation type="submission" date="2023-07" db="EMBL/GenBank/DDBJ databases">
        <title>Sorghum-associated microbial communities from plants grown in Nebraska, USA.</title>
        <authorList>
            <person name="Schachtman D."/>
        </authorList>
    </citation>
    <scope>NUCLEOTIDE SEQUENCE [LARGE SCALE GENOMIC DNA]</scope>
    <source>
        <strain evidence="13 14">4249</strain>
    </source>
</reference>
<keyword evidence="5 9" id="KW-0805">Transcription regulation</keyword>
<name>A0ABU1WL08_9BURK</name>